<gene>
    <name evidence="2" type="ORF">GCM10007964_01600</name>
</gene>
<organism evidence="2 3">
    <name type="scientific">Sphaerisporangium melleum</name>
    <dbReference type="NCBI Taxonomy" id="321316"/>
    <lineage>
        <taxon>Bacteria</taxon>
        <taxon>Bacillati</taxon>
        <taxon>Actinomycetota</taxon>
        <taxon>Actinomycetes</taxon>
        <taxon>Streptosporangiales</taxon>
        <taxon>Streptosporangiaceae</taxon>
        <taxon>Sphaerisporangium</taxon>
    </lineage>
</organism>
<protein>
    <recommendedName>
        <fullName evidence="1">GIY-YIG domain-containing protein</fullName>
    </recommendedName>
</protein>
<dbReference type="CDD" id="cd00093">
    <property type="entry name" value="HTH_XRE"/>
    <property type="match status" value="1"/>
</dbReference>
<dbReference type="InterPro" id="IPR000305">
    <property type="entry name" value="GIY-YIG_endonuc"/>
</dbReference>
<dbReference type="CDD" id="cd00719">
    <property type="entry name" value="GIY-YIG_SF"/>
    <property type="match status" value="1"/>
</dbReference>
<dbReference type="AlphaFoldDB" id="A0A917VCU8"/>
<evidence type="ECO:0000259" key="1">
    <source>
        <dbReference type="PROSITE" id="PS50164"/>
    </source>
</evidence>
<proteinExistence type="predicted"/>
<evidence type="ECO:0000313" key="3">
    <source>
        <dbReference type="Proteomes" id="UP000645217"/>
    </source>
</evidence>
<accession>A0A917VCU8</accession>
<reference evidence="2" key="1">
    <citation type="journal article" date="2014" name="Int. J. Syst. Evol. Microbiol.">
        <title>Complete genome sequence of Corynebacterium casei LMG S-19264T (=DSM 44701T), isolated from a smear-ripened cheese.</title>
        <authorList>
            <consortium name="US DOE Joint Genome Institute (JGI-PGF)"/>
            <person name="Walter F."/>
            <person name="Albersmeier A."/>
            <person name="Kalinowski J."/>
            <person name="Ruckert C."/>
        </authorList>
    </citation>
    <scope>NUCLEOTIDE SEQUENCE</scope>
    <source>
        <strain evidence="2">JCM 13064</strain>
    </source>
</reference>
<dbReference type="PROSITE" id="PS50164">
    <property type="entry name" value="GIY_YIG"/>
    <property type="match status" value="1"/>
</dbReference>
<dbReference type="InterPro" id="IPR001387">
    <property type="entry name" value="Cro/C1-type_HTH"/>
</dbReference>
<dbReference type="Proteomes" id="UP000645217">
    <property type="component" value="Unassembled WGS sequence"/>
</dbReference>
<sequence length="203" mass="22587">MTERTALYRLYDANDVLLYVGITASPTLRWEQHSRDKRWWPEVTRKEVEWHDSRQRAAAAETAAISADSPAYNVTGMPGRRRDVLARRAISLGIASEAPAIRWWEYVTTVSGGATQTAIADRVGISQASVARWRTTQPKSENIAGFARAYGRPVLEAFVAAGFLDEEDFQVTEVAPDIESMPNDELAALLHRIGDELGKRAKS</sequence>
<evidence type="ECO:0000313" key="2">
    <source>
        <dbReference type="EMBL" id="GGK62107.1"/>
    </source>
</evidence>
<feature type="domain" description="GIY-YIG" evidence="1">
    <location>
        <begin position="3"/>
        <end position="74"/>
    </location>
</feature>
<keyword evidence="3" id="KW-1185">Reference proteome</keyword>
<dbReference type="EMBL" id="BMNT01000001">
    <property type="protein sequence ID" value="GGK62107.1"/>
    <property type="molecule type" value="Genomic_DNA"/>
</dbReference>
<comment type="caution">
    <text evidence="2">The sequence shown here is derived from an EMBL/GenBank/DDBJ whole genome shotgun (WGS) entry which is preliminary data.</text>
</comment>
<dbReference type="Pfam" id="PF01541">
    <property type="entry name" value="GIY-YIG"/>
    <property type="match status" value="1"/>
</dbReference>
<reference evidence="2" key="2">
    <citation type="submission" date="2020-09" db="EMBL/GenBank/DDBJ databases">
        <authorList>
            <person name="Sun Q."/>
            <person name="Ohkuma M."/>
        </authorList>
    </citation>
    <scope>NUCLEOTIDE SEQUENCE</scope>
    <source>
        <strain evidence="2">JCM 13064</strain>
    </source>
</reference>
<dbReference type="RefSeq" id="WP_189160957.1">
    <property type="nucleotide sequence ID" value="NZ_BMNT01000001.1"/>
</dbReference>
<name>A0A917VCU8_9ACTN</name>